<accession>A0ABM1JI91</accession>
<keyword evidence="3" id="KW-0812">Transmembrane</keyword>
<dbReference type="InterPro" id="IPR030392">
    <property type="entry name" value="S74_ICA"/>
</dbReference>
<dbReference type="InterPro" id="IPR026932">
    <property type="entry name" value="MYRF_ICA"/>
</dbReference>
<feature type="domain" description="Peptidase S74" evidence="10">
    <location>
        <begin position="683"/>
        <end position="791"/>
    </location>
</feature>
<dbReference type="PANTHER" id="PTHR13029">
    <property type="match status" value="1"/>
</dbReference>
<dbReference type="RefSeq" id="XP_015261178.1">
    <property type="nucleotide sequence ID" value="XM_015405692.1"/>
</dbReference>
<feature type="region of interest" description="Disordered" evidence="8">
    <location>
        <begin position="299"/>
        <end position="322"/>
    </location>
</feature>
<evidence type="ECO:0000259" key="10">
    <source>
        <dbReference type="PROSITE" id="PS51688"/>
    </source>
</evidence>
<evidence type="ECO:0000256" key="6">
    <source>
        <dbReference type="ARBA" id="ARBA00023136"/>
    </source>
</evidence>
<evidence type="ECO:0000256" key="3">
    <source>
        <dbReference type="ARBA" id="ARBA00022692"/>
    </source>
</evidence>
<dbReference type="SUPFAM" id="SSF49417">
    <property type="entry name" value="p53-like transcription factors"/>
    <property type="match status" value="1"/>
</dbReference>
<dbReference type="GeneID" id="107105699"/>
<keyword evidence="4" id="KW-1133">Transmembrane helix</keyword>
<dbReference type="Gene3D" id="2.60.40.1390">
    <property type="entry name" value="NDT80 DNA-binding domain"/>
    <property type="match status" value="1"/>
</dbReference>
<comment type="subcellular location">
    <subcellularLocation>
        <location evidence="1">Membrane</location>
        <topology evidence="1">Single-pass membrane protein</topology>
    </subcellularLocation>
</comment>
<dbReference type="Pfam" id="PF05224">
    <property type="entry name" value="NDT80_PhoG"/>
    <property type="match status" value="1"/>
</dbReference>
<dbReference type="Proteomes" id="UP000694871">
    <property type="component" value="Unplaced"/>
</dbReference>
<evidence type="ECO:0000256" key="2">
    <source>
        <dbReference type="ARBA" id="ARBA00008221"/>
    </source>
</evidence>
<proteinExistence type="inferred from homology"/>
<comment type="similarity">
    <text evidence="2">Belongs to the MRF family.</text>
</comment>
<dbReference type="Pfam" id="PF13887">
    <property type="entry name" value="MYRF_ICA"/>
    <property type="match status" value="1"/>
</dbReference>
<evidence type="ECO:0000259" key="9">
    <source>
        <dbReference type="PROSITE" id="PS51517"/>
    </source>
</evidence>
<keyword evidence="11" id="KW-1185">Reference proteome</keyword>
<evidence type="ECO:0000256" key="8">
    <source>
        <dbReference type="SAM" id="MobiDB-lite"/>
    </source>
</evidence>
<dbReference type="InterPro" id="IPR008967">
    <property type="entry name" value="p53-like_TF_DNA-bd_sf"/>
</dbReference>
<sequence length="1129" mass="128844">MDLQVNFLSEVFTEDTKVLEITQSYAITQRECGDGEGPSKRRRIELGWEVIRDNLQKSQNDFDVIPWLQIAIRLISKYPMSLPHHELPHLLNILYQLLPQQRRGKRSPYVLRCLKEAALCQSQKSDLKTTQRLELQRTWSKIWSLVVRSLNFQQTEMESFGLLGVIIQEHLVTMDREIWKIFSGAACKPSSSAAQCLAIAMATLGVPETLRIRTAQNYWEGNASYTPKETIMKWLLFCHLEEDMEDNMELPPILSRSHRLNLHFKSVGEDVIGTLEDALVDTHILEEFLGSELELFGARPSKLPDSPPDSGSEPYSPPQSKGCSTSTFPCMFLEASSKRNSSGQVYGTQPDCSLKTGNAVTLWNNFMSSAHHSSNYSHPALRESLNPSLPLMSKKRKCSEMLEDSLEFLTCTDSVGPMTVKDFSSMVQEHDSDGQNAASAEKCYQSLAWQPYRVSPWNSLLNHKYERLPDVGYHVVANKGFSFSAADDTFVCQKKNHFQITVYIRVVGNPKFVKTNLGLKPIESFYLKAFGIKMEAPNQVIVVEQSQSDRTKRPFYLFKVDLPEDQVTKVTLARLHFSETTANNMRKKGKPNPDQRYFKLVVGLYAVSQDQSYLVTAHVSEKIIVRASNPAQFENDSDLLWQRGHVPDSVVCHGRVGINTDAPDEALVVCGNMKVMGTVMHPSDRRAKQNIQEVDTHQQLRRIAQMRLVEYDYKPEFASVMGINQTHETGVIAQEVQELLPRAIREAGDVVCENGERVDNFLMVDKDQIFMENVGAVKQLCKLTNNLEVRIEELEAWNKKLAKQKWINSLKSTASEKKSVRKFDQAASWLPSQKSVPTKPDKVYFPVKKLSWSSTRIFEITVIALVAVMALCVTTMSTLYVLSVPEQNIVHPEHSNSTTLMTIPLSTTFTVTRYSTVSSTPKPTPIIPEVNFCDILPCHKIYCCPLHQAVRKNLNYQKMKTKEERNKRKGQLEPNWIEKPDLGNDWIDTRITSMQILQTQQKIDHRYCSKNLQSRSGNYSYFVPINKYTPVKVKISLEINTTEPLIIFQCKITYGNPCSYHPQTRKKREPFQETTQGFQHIWDLPVASMYDSAYHFRVAAPDLADCSTDPNYAGIFFTDYFFYFYHKCN</sequence>
<feature type="DNA-binding region" description="NDT80" evidence="7">
    <location>
        <begin position="364"/>
        <end position="637"/>
    </location>
</feature>
<evidence type="ECO:0000313" key="12">
    <source>
        <dbReference type="RefSeq" id="XP_015261178.1"/>
    </source>
</evidence>
<keyword evidence="5 7" id="KW-0238">DNA-binding</keyword>
<dbReference type="Pfam" id="PF13888">
    <property type="entry name" value="MRF_C2"/>
    <property type="match status" value="1"/>
</dbReference>
<evidence type="ECO:0000256" key="1">
    <source>
        <dbReference type="ARBA" id="ARBA00004167"/>
    </source>
</evidence>
<evidence type="ECO:0000256" key="7">
    <source>
        <dbReference type="PROSITE-ProRule" id="PRU00850"/>
    </source>
</evidence>
<dbReference type="Pfam" id="PF13884">
    <property type="entry name" value="Peptidase_S74"/>
    <property type="match status" value="1"/>
</dbReference>
<organism evidence="11 12">
    <name type="scientific">Gekko japonicus</name>
    <name type="common">Schlegel's Japanese gecko</name>
    <dbReference type="NCBI Taxonomy" id="146911"/>
    <lineage>
        <taxon>Eukaryota</taxon>
        <taxon>Metazoa</taxon>
        <taxon>Chordata</taxon>
        <taxon>Craniata</taxon>
        <taxon>Vertebrata</taxon>
        <taxon>Euteleostomi</taxon>
        <taxon>Lepidosauria</taxon>
        <taxon>Squamata</taxon>
        <taxon>Bifurcata</taxon>
        <taxon>Gekkota</taxon>
        <taxon>Gekkonidae</taxon>
        <taxon>Gekkoninae</taxon>
        <taxon>Gekko</taxon>
    </lineage>
</organism>
<dbReference type="InterPro" id="IPR025719">
    <property type="entry name" value="MYRF_C2"/>
</dbReference>
<feature type="domain" description="NDT80" evidence="9">
    <location>
        <begin position="364"/>
        <end position="637"/>
    </location>
</feature>
<evidence type="ECO:0000256" key="4">
    <source>
        <dbReference type="ARBA" id="ARBA00022989"/>
    </source>
</evidence>
<name>A0ABM1JI91_GEKJA</name>
<gene>
    <name evidence="12" type="primary">MYRFL</name>
</gene>
<dbReference type="PANTHER" id="PTHR13029:SF17">
    <property type="entry name" value="MYELIN REGULATORY FACTOR-LIKE PROTEIN"/>
    <property type="match status" value="1"/>
</dbReference>
<dbReference type="PROSITE" id="PS51517">
    <property type="entry name" value="NDT80"/>
    <property type="match status" value="1"/>
</dbReference>
<evidence type="ECO:0000256" key="5">
    <source>
        <dbReference type="ARBA" id="ARBA00023125"/>
    </source>
</evidence>
<keyword evidence="6" id="KW-0472">Membrane</keyword>
<dbReference type="InterPro" id="IPR051577">
    <property type="entry name" value="MRF-like"/>
</dbReference>
<dbReference type="InterPro" id="IPR024061">
    <property type="entry name" value="NDT80_DNA-bd_dom"/>
</dbReference>
<evidence type="ECO:0000313" key="11">
    <source>
        <dbReference type="Proteomes" id="UP000694871"/>
    </source>
</evidence>
<dbReference type="CDD" id="cd10144">
    <property type="entry name" value="Peptidase_S74_CIMCD"/>
    <property type="match status" value="1"/>
</dbReference>
<reference evidence="12" key="1">
    <citation type="submission" date="2025-08" db="UniProtKB">
        <authorList>
            <consortium name="RefSeq"/>
        </authorList>
    </citation>
    <scope>IDENTIFICATION</scope>
</reference>
<protein>
    <submittedName>
        <fullName evidence="12">Myelin regulatory factor-like protein</fullName>
    </submittedName>
</protein>
<dbReference type="InterPro" id="IPR037141">
    <property type="entry name" value="NDT80_DNA-bd_dom_sf"/>
</dbReference>
<dbReference type="PROSITE" id="PS51688">
    <property type="entry name" value="ICA"/>
    <property type="match status" value="1"/>
</dbReference>